<feature type="region of interest" description="Disordered" evidence="1">
    <location>
        <begin position="115"/>
        <end position="167"/>
    </location>
</feature>
<dbReference type="Proteomes" id="UP000008021">
    <property type="component" value="Chromosome 10"/>
</dbReference>
<feature type="domain" description="DUF6598" evidence="2">
    <location>
        <begin position="220"/>
        <end position="450"/>
    </location>
</feature>
<name>A0A0E0EWM1_9ORYZ</name>
<reference evidence="3" key="1">
    <citation type="submission" date="2015-04" db="UniProtKB">
        <authorList>
            <consortium name="EnsemblPlants"/>
        </authorList>
    </citation>
    <scope>IDENTIFICATION</scope>
</reference>
<sequence>MSTGEIIHPLRRTLSNCPPSPNTAAPRPRLIARIADGIGQELAAAQRMQSLSRSTLLGLVRRLRLSSPPSPAPQPRRLLLTASAPPPPPPPTVCCSRPAVSPGRDARTMAVALAASPDRSLGRESRSEEKGALKDVPAAAMLKNRNDNEKKRSRRRKPGITILKNSGHRDGSIFKGNRGWKIDFRIANPDETQFEAMMLSDPGDCKPDEIACVMHEPCPMLQIFSLKLAKTSIDRFPVELYGYIAVRDLMDPLRNYVVRRSRDDTIAVKPGSLIEMAGPKRGIKFCSSALIEYDMRIKTGEQEEDDIQLIDGVLGIFDDPSKPSCKPFRSRIDGVGGAVDITVGLLPSAVEATFEVAISEVQSCLDLTVCSYAGGLNQQFKIFQGTIGESCGLRRSVVAVMLDGMLHLRFIARRKGSKRDHEIACSIRAKKHGSSTHQLNTELASFLVKVDWSTLPM</sequence>
<dbReference type="EnsemblPlants" id="OMERI10G04250.1">
    <property type="protein sequence ID" value="OMERI10G04250.1"/>
    <property type="gene ID" value="OMERI10G04250"/>
</dbReference>
<feature type="compositionally biased region" description="Basic and acidic residues" evidence="1">
    <location>
        <begin position="120"/>
        <end position="133"/>
    </location>
</feature>
<protein>
    <recommendedName>
        <fullName evidence="2">DUF6598 domain-containing protein</fullName>
    </recommendedName>
</protein>
<feature type="region of interest" description="Disordered" evidence="1">
    <location>
        <begin position="65"/>
        <end position="91"/>
    </location>
</feature>
<dbReference type="PANTHER" id="PTHR33065:SF19">
    <property type="entry name" value="OS11G0130700 PROTEIN"/>
    <property type="match status" value="1"/>
</dbReference>
<keyword evidence="4" id="KW-1185">Reference proteome</keyword>
<dbReference type="PANTHER" id="PTHR33065">
    <property type="entry name" value="OS07G0486400 PROTEIN"/>
    <property type="match status" value="1"/>
</dbReference>
<dbReference type="Pfam" id="PF20241">
    <property type="entry name" value="DUF6598"/>
    <property type="match status" value="1"/>
</dbReference>
<evidence type="ECO:0000256" key="1">
    <source>
        <dbReference type="SAM" id="MobiDB-lite"/>
    </source>
</evidence>
<evidence type="ECO:0000313" key="3">
    <source>
        <dbReference type="EnsemblPlants" id="OMERI10G04250.1"/>
    </source>
</evidence>
<dbReference type="HOGENOM" id="CLU_034147_0_2_1"/>
<evidence type="ECO:0000313" key="4">
    <source>
        <dbReference type="Proteomes" id="UP000008021"/>
    </source>
</evidence>
<accession>A0A0E0EWM1</accession>
<organism evidence="3">
    <name type="scientific">Oryza meridionalis</name>
    <dbReference type="NCBI Taxonomy" id="40149"/>
    <lineage>
        <taxon>Eukaryota</taxon>
        <taxon>Viridiplantae</taxon>
        <taxon>Streptophyta</taxon>
        <taxon>Embryophyta</taxon>
        <taxon>Tracheophyta</taxon>
        <taxon>Spermatophyta</taxon>
        <taxon>Magnoliopsida</taxon>
        <taxon>Liliopsida</taxon>
        <taxon>Poales</taxon>
        <taxon>Poaceae</taxon>
        <taxon>BOP clade</taxon>
        <taxon>Oryzoideae</taxon>
        <taxon>Oryzeae</taxon>
        <taxon>Oryzinae</taxon>
        <taxon>Oryza</taxon>
    </lineage>
</organism>
<dbReference type="AlphaFoldDB" id="A0A0E0EWM1"/>
<reference evidence="3" key="2">
    <citation type="submission" date="2018-05" db="EMBL/GenBank/DDBJ databases">
        <title>OmerRS3 (Oryza meridionalis Reference Sequence Version 3).</title>
        <authorList>
            <person name="Zhang J."/>
            <person name="Kudrna D."/>
            <person name="Lee S."/>
            <person name="Talag J."/>
            <person name="Welchert J."/>
            <person name="Wing R.A."/>
        </authorList>
    </citation>
    <scope>NUCLEOTIDE SEQUENCE [LARGE SCALE GENOMIC DNA]</scope>
    <source>
        <strain evidence="3">cv. OR44</strain>
    </source>
</reference>
<proteinExistence type="predicted"/>
<dbReference type="Gramene" id="OMERI10G04250.1">
    <property type="protein sequence ID" value="OMERI10G04250.1"/>
    <property type="gene ID" value="OMERI10G04250"/>
</dbReference>
<evidence type="ECO:0000259" key="2">
    <source>
        <dbReference type="Pfam" id="PF20241"/>
    </source>
</evidence>
<dbReference type="InterPro" id="IPR046533">
    <property type="entry name" value="DUF6598"/>
</dbReference>